<dbReference type="FunFam" id="1.25.40.10:FF:000344">
    <property type="entry name" value="Pentatricopeptide repeat-containing protein"/>
    <property type="match status" value="1"/>
</dbReference>
<feature type="repeat" description="PPR" evidence="2">
    <location>
        <begin position="455"/>
        <end position="485"/>
    </location>
</feature>
<dbReference type="NCBIfam" id="TIGR00756">
    <property type="entry name" value="PPR"/>
    <property type="match status" value="6"/>
</dbReference>
<dbReference type="GO" id="GO:0003723">
    <property type="term" value="F:RNA binding"/>
    <property type="evidence" value="ECO:0007669"/>
    <property type="project" value="InterPro"/>
</dbReference>
<evidence type="ECO:0000256" key="1">
    <source>
        <dbReference type="ARBA" id="ARBA00022737"/>
    </source>
</evidence>
<dbReference type="InterPro" id="IPR002885">
    <property type="entry name" value="PPR_rpt"/>
</dbReference>
<feature type="repeat" description="PPR" evidence="2">
    <location>
        <begin position="181"/>
        <end position="215"/>
    </location>
</feature>
<dbReference type="PROSITE" id="PS51375">
    <property type="entry name" value="PPR"/>
    <property type="match status" value="7"/>
</dbReference>
<feature type="repeat" description="PPR" evidence="2">
    <location>
        <begin position="384"/>
        <end position="418"/>
    </location>
</feature>
<protein>
    <recommendedName>
        <fullName evidence="6">Pentatricopeptide repeat-containing protein</fullName>
    </recommendedName>
</protein>
<dbReference type="PANTHER" id="PTHR24015">
    <property type="entry name" value="OS07G0578800 PROTEIN-RELATED"/>
    <property type="match status" value="1"/>
</dbReference>
<feature type="repeat" description="PPR" evidence="2">
    <location>
        <begin position="588"/>
        <end position="622"/>
    </location>
</feature>
<dbReference type="Proteomes" id="UP000825935">
    <property type="component" value="Chromosome 32"/>
</dbReference>
<dbReference type="GO" id="GO:0009451">
    <property type="term" value="P:RNA modification"/>
    <property type="evidence" value="ECO:0007669"/>
    <property type="project" value="InterPro"/>
</dbReference>
<evidence type="ECO:0000313" key="5">
    <source>
        <dbReference type="Proteomes" id="UP000825935"/>
    </source>
</evidence>
<dbReference type="Pfam" id="PF01535">
    <property type="entry name" value="PPR"/>
    <property type="match status" value="4"/>
</dbReference>
<dbReference type="EMBL" id="CM035437">
    <property type="protein sequence ID" value="KAH7286445.1"/>
    <property type="molecule type" value="Genomic_DNA"/>
</dbReference>
<evidence type="ECO:0000313" key="4">
    <source>
        <dbReference type="EMBL" id="KAH7286449.1"/>
    </source>
</evidence>
<keyword evidence="5" id="KW-1185">Reference proteome</keyword>
<dbReference type="PANTHER" id="PTHR24015:SF548">
    <property type="entry name" value="OS08G0340900 PROTEIN"/>
    <property type="match status" value="1"/>
</dbReference>
<dbReference type="InterPro" id="IPR046960">
    <property type="entry name" value="PPR_At4g14850-like_plant"/>
</dbReference>
<feature type="repeat" description="PPR" evidence="2">
    <location>
        <begin position="79"/>
        <end position="113"/>
    </location>
</feature>
<gene>
    <name evidence="4" type="ORF">KP509_32G007600</name>
</gene>
<reference evidence="4" key="1">
    <citation type="submission" date="2021-08" db="EMBL/GenBank/DDBJ databases">
        <title>WGS assembly of Ceratopteris richardii.</title>
        <authorList>
            <person name="Marchant D.B."/>
            <person name="Chen G."/>
            <person name="Jenkins J."/>
            <person name="Shu S."/>
            <person name="Leebens-Mack J."/>
            <person name="Grimwood J."/>
            <person name="Schmutz J."/>
            <person name="Soltis P."/>
            <person name="Soltis D."/>
            <person name="Chen Z.-H."/>
        </authorList>
    </citation>
    <scope>NUCLEOTIDE SEQUENCE</scope>
    <source>
        <strain evidence="4">Whitten #5841</strain>
        <tissue evidence="4">Leaf</tissue>
    </source>
</reference>
<feature type="repeat" description="PPR" evidence="2">
    <location>
        <begin position="282"/>
        <end position="316"/>
    </location>
</feature>
<dbReference type="FunFam" id="1.25.40.10:FF:000158">
    <property type="entry name" value="pentatricopeptide repeat-containing protein At2g33680"/>
    <property type="match status" value="1"/>
</dbReference>
<dbReference type="OrthoDB" id="1904892at2759"/>
<dbReference type="Pfam" id="PF13041">
    <property type="entry name" value="PPR_2"/>
    <property type="match status" value="5"/>
</dbReference>
<keyword evidence="1" id="KW-0677">Repeat</keyword>
<dbReference type="Gene3D" id="1.25.40.10">
    <property type="entry name" value="Tetratricopeptide repeat domain"/>
    <property type="match status" value="6"/>
</dbReference>
<evidence type="ECO:0008006" key="6">
    <source>
        <dbReference type="Google" id="ProtNLM"/>
    </source>
</evidence>
<name>A0A8T2QR45_CERRI</name>
<keyword evidence="3" id="KW-0732">Signal</keyword>
<evidence type="ECO:0000256" key="2">
    <source>
        <dbReference type="PROSITE-ProRule" id="PRU00708"/>
    </source>
</evidence>
<dbReference type="InterPro" id="IPR011990">
    <property type="entry name" value="TPR-like_helical_dom_sf"/>
</dbReference>
<accession>A0A8T2QR45</accession>
<feature type="chain" id="PRO_5036275817" description="Pentatricopeptide repeat-containing protein" evidence="3">
    <location>
        <begin position="26"/>
        <end position="749"/>
    </location>
</feature>
<proteinExistence type="predicted"/>
<feature type="repeat" description="PPR" evidence="2">
    <location>
        <begin position="486"/>
        <end position="520"/>
    </location>
</feature>
<comment type="caution">
    <text evidence="4">The sequence shown here is derived from an EMBL/GenBank/DDBJ whole genome shotgun (WGS) entry which is preliminary data.</text>
</comment>
<dbReference type="EMBL" id="CM035437">
    <property type="protein sequence ID" value="KAH7286449.1"/>
    <property type="molecule type" value="Genomic_DNA"/>
</dbReference>
<feature type="signal peptide" evidence="3">
    <location>
        <begin position="1"/>
        <end position="25"/>
    </location>
</feature>
<dbReference type="SUPFAM" id="SSF48452">
    <property type="entry name" value="TPR-like"/>
    <property type="match status" value="1"/>
</dbReference>
<evidence type="ECO:0000256" key="3">
    <source>
        <dbReference type="SAM" id="SignalP"/>
    </source>
</evidence>
<dbReference type="GO" id="GO:0048731">
    <property type="term" value="P:system development"/>
    <property type="evidence" value="ECO:0007669"/>
    <property type="project" value="UniProtKB-ARBA"/>
</dbReference>
<dbReference type="AlphaFoldDB" id="A0A8T2QR45"/>
<organism evidence="4 5">
    <name type="scientific">Ceratopteris richardii</name>
    <name type="common">Triangle waterfern</name>
    <dbReference type="NCBI Taxonomy" id="49495"/>
    <lineage>
        <taxon>Eukaryota</taxon>
        <taxon>Viridiplantae</taxon>
        <taxon>Streptophyta</taxon>
        <taxon>Embryophyta</taxon>
        <taxon>Tracheophyta</taxon>
        <taxon>Polypodiopsida</taxon>
        <taxon>Polypodiidae</taxon>
        <taxon>Polypodiales</taxon>
        <taxon>Pteridineae</taxon>
        <taxon>Pteridaceae</taxon>
        <taxon>Parkerioideae</taxon>
        <taxon>Ceratopteris</taxon>
    </lineage>
</organism>
<dbReference type="FunFam" id="1.25.40.10:FF:000285">
    <property type="entry name" value="Pentatricopeptide repeat-containing protein, chloroplastic"/>
    <property type="match status" value="1"/>
</dbReference>
<sequence>MLKMQCHGLFSKISTFICMLKLCASAGAIDKGQLIHAQVEKNGLLLKDICVGTALVNMYSKCDYLTKAVEVFYNLPTQDTVTWNVLISGYIQYGLCKEALNAFEEMQVNGLVPNCITFASILKCCGIICAAIEGHHIHNKIMIGNLSEDYVLISNALIDMYGKCGLLESAWKVFQGLETRDVISWNALITAYTNEKQCDEAKKCYERMLCESLSPSPVSYACILKACGSLGDLNKGEQIHAQNNQSLFQKGKMLANALLDMYIKNGALDEAQEVFDNLLNRDVASWTLIIGCYAQERQGEEAVTLFERMQCEGICPNSLSFVAVLRAYGNTKASECILAVHSQVHGEPLYKKDIMISNALINAYMKCSLVSKALELFNDLAIKDSVSWNVLISGYAQVGHSEEALSFYELMETAGFSPDPFTYACICKACANLCAVYQCQQIFTNIVNDGLFQRDIVTSNSLLDMLSKCSMLKEAHEVFDRLPSRDIISWNSLIAGYAQHEHFAEALTCFEQMQDDNFAPDAFTFASVVRACGDLGASSKGQEIHVDMVKYGSLETDMVLGTALVHMYATFGMLGEAQDVFDKLPFQDSTSFNALLTGYAQSGKIEFVIELFSKFIEYNIKLDSATFSNVLNMYIHTGLLEDAQLYFKTMVEVFITLLTIDHFNCLADLFGRAGDVEKAALVIKEMPFHSNFAAWITFLGACQNCRHAKLGRWAFENASELTEKDAAAHVLMSNIYAAISTYHMTGAGL</sequence>